<evidence type="ECO:0000313" key="2">
    <source>
        <dbReference type="EMBL" id="WUV44624.1"/>
    </source>
</evidence>
<proteinExistence type="predicted"/>
<evidence type="ECO:0008006" key="4">
    <source>
        <dbReference type="Google" id="ProtNLM"/>
    </source>
</evidence>
<sequence>MITTVRKAKAFTLLAAAAVTAGGLEFGVGTASASTGSGGTCLWAGTAHAQGATVVAGGRDFRCESDSRGAAHWSKGGPTNRPSTVPNPGAYAHPHRLFSAGAHQPGTEYTDYCVGNQLVDGADDVYRVVADGSGGLYWKAAGPISDWTFDSDSPRPGPSSRTASLCYEGNLT</sequence>
<keyword evidence="3" id="KW-1185">Reference proteome</keyword>
<reference evidence="2" key="1">
    <citation type="submission" date="2022-10" db="EMBL/GenBank/DDBJ databases">
        <title>The complete genomes of actinobacterial strains from the NBC collection.</title>
        <authorList>
            <person name="Joergensen T.S."/>
            <person name="Alvarez Arevalo M."/>
            <person name="Sterndorff E.B."/>
            <person name="Faurdal D."/>
            <person name="Vuksanovic O."/>
            <person name="Mourched A.-S."/>
            <person name="Charusanti P."/>
            <person name="Shaw S."/>
            <person name="Blin K."/>
            <person name="Weber T."/>
        </authorList>
    </citation>
    <scope>NUCLEOTIDE SEQUENCE</scope>
    <source>
        <strain evidence="2">NBC_01482</strain>
    </source>
</reference>
<evidence type="ECO:0000256" key="1">
    <source>
        <dbReference type="SAM" id="SignalP"/>
    </source>
</evidence>
<dbReference type="RefSeq" id="WP_327098031.1">
    <property type="nucleotide sequence ID" value="NZ_CP109149.1"/>
</dbReference>
<name>A0ABZ1YN15_9NOCA</name>
<feature type="signal peptide" evidence="1">
    <location>
        <begin position="1"/>
        <end position="21"/>
    </location>
</feature>
<dbReference type="EMBL" id="CP109441">
    <property type="protein sequence ID" value="WUV44624.1"/>
    <property type="molecule type" value="Genomic_DNA"/>
</dbReference>
<keyword evidence="1" id="KW-0732">Signal</keyword>
<evidence type="ECO:0000313" key="3">
    <source>
        <dbReference type="Proteomes" id="UP001432062"/>
    </source>
</evidence>
<dbReference type="Proteomes" id="UP001432062">
    <property type="component" value="Chromosome"/>
</dbReference>
<feature type="chain" id="PRO_5046528021" description="Secreted protein" evidence="1">
    <location>
        <begin position="22"/>
        <end position="172"/>
    </location>
</feature>
<accession>A0ABZ1YN15</accession>
<protein>
    <recommendedName>
        <fullName evidence="4">Secreted protein</fullName>
    </recommendedName>
</protein>
<gene>
    <name evidence="2" type="ORF">OG563_36490</name>
</gene>
<organism evidence="2 3">
    <name type="scientific">Nocardia vinacea</name>
    <dbReference type="NCBI Taxonomy" id="96468"/>
    <lineage>
        <taxon>Bacteria</taxon>
        <taxon>Bacillati</taxon>
        <taxon>Actinomycetota</taxon>
        <taxon>Actinomycetes</taxon>
        <taxon>Mycobacteriales</taxon>
        <taxon>Nocardiaceae</taxon>
        <taxon>Nocardia</taxon>
    </lineage>
</organism>